<reference evidence="2" key="1">
    <citation type="submission" date="2010-04" db="EMBL/GenBank/DDBJ databases">
        <authorList>
            <person name="Reid K.E."/>
            <person name="Liao N."/>
            <person name="Chan S."/>
            <person name="Docking R."/>
            <person name="Taylor G."/>
            <person name="Moore R."/>
            <person name="Mayo M."/>
            <person name="Munro S."/>
            <person name="King J."/>
            <person name="Yanchuk A."/>
            <person name="Holt R."/>
            <person name="Jones S."/>
            <person name="Marra M."/>
            <person name="Ritland C.E."/>
            <person name="Ritland K."/>
            <person name="Bohlmann J."/>
        </authorList>
    </citation>
    <scope>NUCLEOTIDE SEQUENCE</scope>
    <source>
        <tissue evidence="2">Bud</tissue>
    </source>
</reference>
<evidence type="ECO:0000313" key="2">
    <source>
        <dbReference type="EMBL" id="ADE76867.1"/>
    </source>
</evidence>
<sequence length="260" mass="29631">MANFGVLRGRGRASGKSPPSCDSLFACIPRRRRSCLQKRRRLWGKVVFLDAHGGSVNLDANSSIKQRPSRNPESQNVENRVIVKLRNPKGKLDVGGGESSVELSWSSMDRRIEEMKYKTLETNFMVKEGFADPRANKRDSVQRRSVYKGLAVPRNKRMKRTTIVDCKDGDSTTSQLQSSSVSGPEKIHPQHMPTGLLIDVDDEREETCKRWSSRNRGRKKPVRLVRRNQVSNLDKHLDTNIIDKYMEWSYTQKAGLCLSK</sequence>
<accession>D5ABE8</accession>
<feature type="region of interest" description="Disordered" evidence="1">
    <location>
        <begin position="166"/>
        <end position="192"/>
    </location>
</feature>
<dbReference type="AlphaFoldDB" id="D5ABE8"/>
<name>D5ABE8_PICSI</name>
<feature type="region of interest" description="Disordered" evidence="1">
    <location>
        <begin position="1"/>
        <end position="20"/>
    </location>
</feature>
<protein>
    <submittedName>
        <fullName evidence="2">Uncharacterized protein</fullName>
    </submittedName>
</protein>
<feature type="compositionally biased region" description="Low complexity" evidence="1">
    <location>
        <begin position="171"/>
        <end position="182"/>
    </location>
</feature>
<dbReference type="EMBL" id="BT123551">
    <property type="protein sequence ID" value="ADE76867.1"/>
    <property type="molecule type" value="mRNA"/>
</dbReference>
<organism evidence="2">
    <name type="scientific">Picea sitchensis</name>
    <name type="common">Sitka spruce</name>
    <name type="synonym">Pinus sitchensis</name>
    <dbReference type="NCBI Taxonomy" id="3332"/>
    <lineage>
        <taxon>Eukaryota</taxon>
        <taxon>Viridiplantae</taxon>
        <taxon>Streptophyta</taxon>
        <taxon>Embryophyta</taxon>
        <taxon>Tracheophyta</taxon>
        <taxon>Spermatophyta</taxon>
        <taxon>Pinopsida</taxon>
        <taxon>Pinidae</taxon>
        <taxon>Conifers I</taxon>
        <taxon>Pinales</taxon>
        <taxon>Pinaceae</taxon>
        <taxon>Picea</taxon>
    </lineage>
</organism>
<proteinExistence type="evidence at transcript level"/>
<evidence type="ECO:0000256" key="1">
    <source>
        <dbReference type="SAM" id="MobiDB-lite"/>
    </source>
</evidence>